<dbReference type="InterPro" id="IPR012178">
    <property type="entry name" value="RFC1"/>
</dbReference>
<dbReference type="GO" id="GO:0003689">
    <property type="term" value="F:DNA clamp loader activity"/>
    <property type="evidence" value="ECO:0007669"/>
    <property type="project" value="UniProtKB-UniRule"/>
</dbReference>
<keyword evidence="5 8" id="KW-0547">Nucleotide-binding</keyword>
<evidence type="ECO:0000256" key="8">
    <source>
        <dbReference type="PIRNR" id="PIRNR036578"/>
    </source>
</evidence>
<dbReference type="GO" id="GO:0006281">
    <property type="term" value="P:DNA repair"/>
    <property type="evidence" value="ECO:0007669"/>
    <property type="project" value="InterPro"/>
</dbReference>
<dbReference type="SUPFAM" id="SSF48019">
    <property type="entry name" value="post-AAA+ oligomerization domain-like"/>
    <property type="match status" value="1"/>
</dbReference>
<dbReference type="Proteomes" id="UP000219860">
    <property type="component" value="Chromosome 3"/>
</dbReference>
<dbReference type="CDD" id="cd00009">
    <property type="entry name" value="AAA"/>
    <property type="match status" value="1"/>
</dbReference>
<proteinExistence type="inferred from homology"/>
<dbReference type="Pfam" id="PF00004">
    <property type="entry name" value="AAA"/>
    <property type="match status" value="1"/>
</dbReference>
<comment type="similarity">
    <text evidence="2 8">Belongs to the activator 1 large subunit family.</text>
</comment>
<dbReference type="CDD" id="cd18140">
    <property type="entry name" value="HLD_clamp_RFC"/>
    <property type="match status" value="1"/>
</dbReference>
<organism evidence="11 16">
    <name type="scientific">Plasmodium berghei</name>
    <dbReference type="NCBI Taxonomy" id="5821"/>
    <lineage>
        <taxon>Eukaryota</taxon>
        <taxon>Sar</taxon>
        <taxon>Alveolata</taxon>
        <taxon>Apicomplexa</taxon>
        <taxon>Aconoidasida</taxon>
        <taxon>Haemosporida</taxon>
        <taxon>Plasmodiidae</taxon>
        <taxon>Plasmodium</taxon>
        <taxon>Plasmodium (Vinckeia)</taxon>
    </lineage>
</organism>
<name>A0A0Y9U5K0_PLABE</name>
<dbReference type="GO" id="GO:0005634">
    <property type="term" value="C:nucleus"/>
    <property type="evidence" value="ECO:0007669"/>
    <property type="project" value="UniProtKB-SubCell"/>
</dbReference>
<feature type="region of interest" description="Disordered" evidence="9">
    <location>
        <begin position="92"/>
        <end position="112"/>
    </location>
</feature>
<dbReference type="GO" id="GO:0016887">
    <property type="term" value="F:ATP hydrolysis activity"/>
    <property type="evidence" value="ECO:0007669"/>
    <property type="project" value="InterPro"/>
</dbReference>
<evidence type="ECO:0000256" key="5">
    <source>
        <dbReference type="ARBA" id="ARBA00022741"/>
    </source>
</evidence>
<evidence type="ECO:0000256" key="2">
    <source>
        <dbReference type="ARBA" id="ARBA00006116"/>
    </source>
</evidence>
<feature type="region of interest" description="Disordered" evidence="9">
    <location>
        <begin position="1"/>
        <end position="21"/>
    </location>
</feature>
<dbReference type="EMBL" id="LT608267">
    <property type="protein sequence ID" value="SCM17252.1"/>
    <property type="molecule type" value="Genomic_DNA"/>
</dbReference>
<evidence type="ECO:0000256" key="3">
    <source>
        <dbReference type="ARBA" id="ARBA00020401"/>
    </source>
</evidence>
<feature type="domain" description="BRCT" evidence="10">
    <location>
        <begin position="183"/>
        <end position="281"/>
    </location>
</feature>
<dbReference type="SUPFAM" id="SSF52540">
    <property type="entry name" value="P-loop containing nucleoside triphosphate hydrolases"/>
    <property type="match status" value="1"/>
</dbReference>
<dbReference type="EMBL" id="LT160023">
    <property type="protein sequence ID" value="CXH97178.1"/>
    <property type="molecule type" value="Genomic_DNA"/>
</dbReference>
<evidence type="ECO:0000259" key="10">
    <source>
        <dbReference type="PROSITE" id="PS50172"/>
    </source>
</evidence>
<evidence type="ECO:0000313" key="16">
    <source>
        <dbReference type="Proteomes" id="UP000069549"/>
    </source>
</evidence>
<dbReference type="Gene3D" id="1.20.272.10">
    <property type="match status" value="1"/>
</dbReference>
<dbReference type="CDD" id="cd17748">
    <property type="entry name" value="BRCT_DNA_ligase_like"/>
    <property type="match status" value="1"/>
</dbReference>
<dbReference type="AlphaFoldDB" id="A0A0Y9U5K0"/>
<evidence type="ECO:0000256" key="9">
    <source>
        <dbReference type="SAM" id="MobiDB-lite"/>
    </source>
</evidence>
<dbReference type="GO" id="GO:0003677">
    <property type="term" value="F:DNA binding"/>
    <property type="evidence" value="ECO:0007669"/>
    <property type="project" value="InterPro"/>
</dbReference>
<dbReference type="InterPro" id="IPR027417">
    <property type="entry name" value="P-loop_NTPase"/>
</dbReference>
<keyword evidence="6 8" id="KW-0067">ATP-binding</keyword>
<protein>
    <recommendedName>
        <fullName evidence="3 8">Replication factor C subunit 1</fullName>
    </recommendedName>
</protein>
<dbReference type="OMA" id="LICNERN"/>
<dbReference type="FunFam" id="3.40.50.300:FF:001615">
    <property type="entry name" value="Replication factor C subunit 1"/>
    <property type="match status" value="1"/>
</dbReference>
<evidence type="ECO:0000313" key="12">
    <source>
        <dbReference type="EMBL" id="SCL91251.1"/>
    </source>
</evidence>
<dbReference type="PROSITE" id="PS50172">
    <property type="entry name" value="BRCT"/>
    <property type="match status" value="1"/>
</dbReference>
<reference evidence="11 16" key="1">
    <citation type="submission" date="2016-02" db="EMBL/GenBank/DDBJ databases">
        <authorList>
            <consortium name="Pathogen Informatics"/>
        </authorList>
    </citation>
    <scope>NUCLEOTIDE SEQUENCE [LARGE SCALE GENOMIC DNA]</scope>
    <source>
        <strain evidence="11 16">K173</strain>
        <strain evidence="12 20">NK65 ny</strain>
        <strain evidence="15 19">NK65e</strain>
        <strain evidence="13 17">SP11 Antwerpcl1</strain>
        <strain evidence="14 18">SP11 RLL</strain>
    </source>
</reference>
<dbReference type="GO" id="GO:0006260">
    <property type="term" value="P:DNA replication"/>
    <property type="evidence" value="ECO:0007669"/>
    <property type="project" value="UniProtKB-KW"/>
</dbReference>
<dbReference type="SMART" id="SM00292">
    <property type="entry name" value="BRCT"/>
    <property type="match status" value="1"/>
</dbReference>
<accession>A0A0Y9U5K0</accession>
<dbReference type="Gene3D" id="3.40.50.300">
    <property type="entry name" value="P-loop containing nucleotide triphosphate hydrolases"/>
    <property type="match status" value="1"/>
</dbReference>
<feature type="region of interest" description="Disordered" evidence="9">
    <location>
        <begin position="809"/>
        <end position="861"/>
    </location>
</feature>
<dbReference type="InterPro" id="IPR008921">
    <property type="entry name" value="DNA_pol3_clamp-load_cplx_C"/>
</dbReference>
<comment type="subcellular location">
    <subcellularLocation>
        <location evidence="1 8">Nucleus</location>
    </subcellularLocation>
</comment>
<evidence type="ECO:0000313" key="15">
    <source>
        <dbReference type="EMBL" id="SCN22373.1"/>
    </source>
</evidence>
<dbReference type="Gene3D" id="1.10.8.60">
    <property type="match status" value="1"/>
</dbReference>
<dbReference type="EMBL" id="LT608251">
    <property type="protein sequence ID" value="SCM15456.1"/>
    <property type="molecule type" value="Genomic_DNA"/>
</dbReference>
<dbReference type="FunFam" id="1.10.8.60:FF:000021">
    <property type="entry name" value="Replication factor C subunit 1"/>
    <property type="match status" value="1"/>
</dbReference>
<evidence type="ECO:0000313" key="18">
    <source>
        <dbReference type="Proteomes" id="UP000219974"/>
    </source>
</evidence>
<dbReference type="InterPro" id="IPR003593">
    <property type="entry name" value="AAA+_ATPase"/>
</dbReference>
<dbReference type="PANTHER" id="PTHR23389">
    <property type="entry name" value="CHROMOSOME TRANSMISSION FIDELITY FACTOR 18"/>
    <property type="match status" value="1"/>
</dbReference>
<evidence type="ECO:0000313" key="14">
    <source>
        <dbReference type="EMBL" id="SCM17252.1"/>
    </source>
</evidence>
<dbReference type="Proteomes" id="UP000220214">
    <property type="component" value="Chromosome 3"/>
</dbReference>
<feature type="region of interest" description="Disordered" evidence="9">
    <location>
        <begin position="53"/>
        <end position="74"/>
    </location>
</feature>
<evidence type="ECO:0000256" key="1">
    <source>
        <dbReference type="ARBA" id="ARBA00004123"/>
    </source>
</evidence>
<dbReference type="VEuPathDB" id="PlasmoDB:PBANKA_0316000"/>
<dbReference type="OrthoDB" id="446168at2759"/>
<evidence type="ECO:0000313" key="17">
    <source>
        <dbReference type="Proteomes" id="UP000219860"/>
    </source>
</evidence>
<dbReference type="SMART" id="SM00382">
    <property type="entry name" value="AAA"/>
    <property type="match status" value="1"/>
</dbReference>
<dbReference type="EMBL" id="LT614629">
    <property type="protein sequence ID" value="SCN22373.1"/>
    <property type="molecule type" value="Genomic_DNA"/>
</dbReference>
<dbReference type="Gene3D" id="3.40.50.10190">
    <property type="entry name" value="BRCT domain"/>
    <property type="match status" value="1"/>
</dbReference>
<feature type="compositionally biased region" description="Polar residues" evidence="9">
    <location>
        <begin position="94"/>
        <end position="103"/>
    </location>
</feature>
<dbReference type="Pfam" id="PF25361">
    <property type="entry name" value="AAA_lid_RFC1"/>
    <property type="match status" value="1"/>
</dbReference>
<evidence type="ECO:0000313" key="11">
    <source>
        <dbReference type="EMBL" id="CXH97178.1"/>
    </source>
</evidence>
<dbReference type="FunFam" id="1.20.272.10:FF:000021">
    <property type="entry name" value="Replication factor C subunit 1"/>
    <property type="match status" value="1"/>
</dbReference>
<dbReference type="InterPro" id="IPR003959">
    <property type="entry name" value="ATPase_AAA_core"/>
</dbReference>
<dbReference type="EMBL" id="LT608139">
    <property type="protein sequence ID" value="SCL91251.1"/>
    <property type="molecule type" value="Genomic_DNA"/>
</dbReference>
<keyword evidence="7 8" id="KW-0539">Nucleus</keyword>
<dbReference type="InterPro" id="IPR036420">
    <property type="entry name" value="BRCT_dom_sf"/>
</dbReference>
<dbReference type="Proteomes" id="UP000069549">
    <property type="component" value="Chromosome 3"/>
</dbReference>
<dbReference type="Proteomes" id="UP000219974">
    <property type="component" value="Chromosome 3"/>
</dbReference>
<evidence type="ECO:0000256" key="7">
    <source>
        <dbReference type="ARBA" id="ARBA00023242"/>
    </source>
</evidence>
<evidence type="ECO:0000313" key="19">
    <source>
        <dbReference type="Proteomes" id="UP000220214"/>
    </source>
</evidence>
<dbReference type="PIRSF" id="PIRSF036578">
    <property type="entry name" value="RFC1"/>
    <property type="match status" value="1"/>
</dbReference>
<dbReference type="Pfam" id="PF08519">
    <property type="entry name" value="RFC1"/>
    <property type="match status" value="1"/>
</dbReference>
<evidence type="ECO:0000256" key="4">
    <source>
        <dbReference type="ARBA" id="ARBA00022705"/>
    </source>
</evidence>
<dbReference type="SUPFAM" id="SSF52113">
    <property type="entry name" value="BRCT domain"/>
    <property type="match status" value="1"/>
</dbReference>
<dbReference type="Proteomes" id="UP000516480">
    <property type="component" value="Chromosome 3"/>
</dbReference>
<dbReference type="InterPro" id="IPR001357">
    <property type="entry name" value="BRCT_dom"/>
</dbReference>
<gene>
    <name evidence="11" type="primary">RFC1</name>
    <name evidence="11" type="ORF">PBK173_000049400</name>
    <name evidence="15" type="ORF">PBNK65E_000047800</name>
    <name evidence="12" type="ORF">PBNK65NY_000047100</name>
    <name evidence="13" type="ORF">PBSP11A_000047100</name>
    <name evidence="14" type="ORF">PBSP11RLL_000047400</name>
</gene>
<feature type="compositionally biased region" description="Basic residues" evidence="9">
    <location>
        <begin position="851"/>
        <end position="861"/>
    </location>
</feature>
<sequence>MRSKEKKLFSDNSSDEGRKKKRLKKISNNLFENEDQNVLNNSDAKIVVEIKDESDDELAKDASTTNNTTNKTIEKNSSKKNAYYDISSYFKPVSKNTPKEQTGNNSNINNQSKKIPLENVDEYFNIIETGSKKVTTNPKRERSHDSDILEQNRYKKKYVFTEDNIILQKNETNVSQNFDYLPFINKKFVLTGVFKTYNRDDLQNKIKEHGGSVMSAVSSKTHYLIHGEYLEDGRLYNEGKKYQKAYELSKQSKSIIKILNEEELLELLPKQKNENSQNYQSNTEQNHHILNQNMKNEQEQEQNVSHVLNQLWVDKYKPTKIEDLVGNTQNVFKLKTWLSSWDDVCIKGLKKQVTKTFRGNFENVNAKCALLSGPAGIGKTTTAKIVSTSSGYNVIEFNASDERNKAAVEKIGDMATGGYSITSLNNKNLKKTCIIMDEVDGMSSGDKGGSSAILKLIEKTKCPIICICNDRQNSKMRTLANKCYDLKFTTPNKNSVVKRLLEICKKENIMMEPNALELLWESSNGDIRQILNALQLLSKTYKRIQFLDIKKDINNSNKNVQSLANPFEITLKLLNFHESSKLKIREIMDLFFVDYELIPYFISENYTNIFNDNDNSPNSMNKWNTFAQISYDLSLAEKIKYNLKTTMDYSLLPHFSILSCVCPVMRIRSLKSFMQGRINFPSAFGKISTFNKNKRLLNELCFNLSYKLNVYPKYMITSGFLNYIYYKIIVPLQKNNVNDSIQLMEQYNITKEMLIENIPSLRLPIQENLYDKLDSKIKASFTRQYNATHVVKNDPNAVKKSLKSIDKKSYKNNDDEIDEDMDDLSDSKEDKDDDVLVKTKPDKKNTTKNKLTTKPKTSKKK</sequence>
<evidence type="ECO:0000313" key="20">
    <source>
        <dbReference type="Proteomes" id="UP000516480"/>
    </source>
</evidence>
<dbReference type="GO" id="GO:0005663">
    <property type="term" value="C:DNA replication factor C complex"/>
    <property type="evidence" value="ECO:0007669"/>
    <property type="project" value="InterPro"/>
</dbReference>
<evidence type="ECO:0000313" key="13">
    <source>
        <dbReference type="EMBL" id="SCM15456.1"/>
    </source>
</evidence>
<feature type="compositionally biased region" description="Basic and acidic residues" evidence="9">
    <location>
        <begin position="825"/>
        <end position="845"/>
    </location>
</feature>
<dbReference type="GO" id="GO:0005524">
    <property type="term" value="F:ATP binding"/>
    <property type="evidence" value="ECO:0007669"/>
    <property type="project" value="UniProtKB-UniRule"/>
</dbReference>
<dbReference type="InterPro" id="IPR047854">
    <property type="entry name" value="RFC_lid"/>
</dbReference>
<keyword evidence="4 8" id="KW-0235">DNA replication</keyword>
<dbReference type="Pfam" id="PF00533">
    <property type="entry name" value="BRCT"/>
    <property type="match status" value="1"/>
</dbReference>
<evidence type="ECO:0000256" key="6">
    <source>
        <dbReference type="ARBA" id="ARBA00022840"/>
    </source>
</evidence>
<dbReference type="InterPro" id="IPR013725">
    <property type="entry name" value="DNA_replication_fac_RFC1_C"/>
</dbReference>
<dbReference type="PANTHER" id="PTHR23389:SF6">
    <property type="entry name" value="REPLICATION FACTOR C SUBUNIT 1"/>
    <property type="match status" value="1"/>
</dbReference>
<feature type="compositionally biased region" description="Acidic residues" evidence="9">
    <location>
        <begin position="815"/>
        <end position="824"/>
    </location>
</feature>